<accession>A0A377HZK9</accession>
<evidence type="ECO:0000313" key="1">
    <source>
        <dbReference type="EMBL" id="STO63726.1"/>
    </source>
</evidence>
<name>A0A377HZK9_HAEPH</name>
<proteinExistence type="predicted"/>
<gene>
    <name evidence="1" type="ORF">NCTC10794_00769</name>
</gene>
<reference evidence="1 2" key="1">
    <citation type="submission" date="2018-06" db="EMBL/GenBank/DDBJ databases">
        <authorList>
            <consortium name="Pathogen Informatics"/>
            <person name="Doyle S."/>
        </authorList>
    </citation>
    <scope>NUCLEOTIDE SEQUENCE [LARGE SCALE GENOMIC DNA]</scope>
    <source>
        <strain evidence="1 2">NCTC10794</strain>
    </source>
</reference>
<dbReference type="EMBL" id="UGHH01000002">
    <property type="protein sequence ID" value="STO63726.1"/>
    <property type="molecule type" value="Genomic_DNA"/>
</dbReference>
<dbReference type="InterPro" id="IPR009387">
    <property type="entry name" value="HigB-2"/>
</dbReference>
<organism evidence="1 2">
    <name type="scientific">Haemophilus parahaemolyticus</name>
    <dbReference type="NCBI Taxonomy" id="735"/>
    <lineage>
        <taxon>Bacteria</taxon>
        <taxon>Pseudomonadati</taxon>
        <taxon>Pseudomonadota</taxon>
        <taxon>Gammaproteobacteria</taxon>
        <taxon>Pasteurellales</taxon>
        <taxon>Pasteurellaceae</taxon>
        <taxon>Haemophilus</taxon>
    </lineage>
</organism>
<dbReference type="Proteomes" id="UP000254867">
    <property type="component" value="Unassembled WGS sequence"/>
</dbReference>
<evidence type="ECO:0000313" key="2">
    <source>
        <dbReference type="Proteomes" id="UP000254867"/>
    </source>
</evidence>
<sequence length="117" mass="13631">MKIKLTFIELPPFERYRKEHISDEAYRLFQNELLDNPEKGDVIQGTGGLRKIRLADHSRHKGKRGGARAIYHYFVNGNQIWLFAVYGKGEKEDLNETEKRTFKVVLENLKALARGNK</sequence>
<protein>
    <submittedName>
        <fullName evidence="1">Uncharacterized protein conserved in bacteria</fullName>
    </submittedName>
</protein>
<dbReference type="Pfam" id="PF06296">
    <property type="entry name" value="RelE"/>
    <property type="match status" value="1"/>
</dbReference>
<dbReference type="AlphaFoldDB" id="A0A377HZK9"/>
<dbReference type="PIRSF" id="PIRSF039032">
    <property type="entry name" value="HigB-2"/>
    <property type="match status" value="1"/>
</dbReference>